<feature type="transmembrane region" description="Helical" evidence="9">
    <location>
        <begin position="170"/>
        <end position="190"/>
    </location>
</feature>
<evidence type="ECO:0000256" key="8">
    <source>
        <dbReference type="ARBA" id="ARBA00023180"/>
    </source>
</evidence>
<name>A0AAN7V067_9COLE</name>
<protein>
    <recommendedName>
        <fullName evidence="10">Ionotropic glutamate receptor C-terminal domain-containing protein</fullName>
    </recommendedName>
</protein>
<dbReference type="InterPro" id="IPR001320">
    <property type="entry name" value="Iontro_rcpt_C"/>
</dbReference>
<comment type="similarity">
    <text evidence="2">Belongs to the glutamate-gated ion channel (TC 1.A.10.1) family.</text>
</comment>
<proteinExistence type="inferred from homology"/>
<dbReference type="GO" id="GO:0005886">
    <property type="term" value="C:plasma membrane"/>
    <property type="evidence" value="ECO:0007669"/>
    <property type="project" value="UniProtKB-SubCell"/>
</dbReference>
<dbReference type="Pfam" id="PF00060">
    <property type="entry name" value="Lig_chan"/>
    <property type="match status" value="1"/>
</dbReference>
<keyword evidence="7" id="KW-0675">Receptor</keyword>
<keyword evidence="12" id="KW-1185">Reference proteome</keyword>
<evidence type="ECO:0000256" key="1">
    <source>
        <dbReference type="ARBA" id="ARBA00004651"/>
    </source>
</evidence>
<dbReference type="PANTHER" id="PTHR42643:SF38">
    <property type="entry name" value="IONOTROPIC RECEPTOR 100A"/>
    <property type="match status" value="1"/>
</dbReference>
<keyword evidence="3" id="KW-1003">Cell membrane</keyword>
<keyword evidence="4 9" id="KW-0812">Transmembrane</keyword>
<dbReference type="InterPro" id="IPR052192">
    <property type="entry name" value="Insect_Ionotropic_Sensory_Rcpt"/>
</dbReference>
<evidence type="ECO:0000256" key="3">
    <source>
        <dbReference type="ARBA" id="ARBA00022475"/>
    </source>
</evidence>
<evidence type="ECO:0000256" key="5">
    <source>
        <dbReference type="ARBA" id="ARBA00022989"/>
    </source>
</evidence>
<keyword evidence="8" id="KW-0325">Glycoprotein</keyword>
<keyword evidence="6 9" id="KW-0472">Membrane</keyword>
<dbReference type="Gene3D" id="1.10.287.70">
    <property type="match status" value="1"/>
</dbReference>
<feature type="transmembrane region" description="Helical" evidence="9">
    <location>
        <begin position="146"/>
        <end position="164"/>
    </location>
</feature>
<evidence type="ECO:0000259" key="10">
    <source>
        <dbReference type="Pfam" id="PF00060"/>
    </source>
</evidence>
<comment type="subcellular location">
    <subcellularLocation>
        <location evidence="1">Cell membrane</location>
        <topology evidence="1">Multi-pass membrane protein</topology>
    </subcellularLocation>
</comment>
<gene>
    <name evidence="11" type="ORF">RI129_012813</name>
</gene>
<evidence type="ECO:0000256" key="6">
    <source>
        <dbReference type="ARBA" id="ARBA00023136"/>
    </source>
</evidence>
<organism evidence="11 12">
    <name type="scientific">Pyrocoelia pectoralis</name>
    <dbReference type="NCBI Taxonomy" id="417401"/>
    <lineage>
        <taxon>Eukaryota</taxon>
        <taxon>Metazoa</taxon>
        <taxon>Ecdysozoa</taxon>
        <taxon>Arthropoda</taxon>
        <taxon>Hexapoda</taxon>
        <taxon>Insecta</taxon>
        <taxon>Pterygota</taxon>
        <taxon>Neoptera</taxon>
        <taxon>Endopterygota</taxon>
        <taxon>Coleoptera</taxon>
        <taxon>Polyphaga</taxon>
        <taxon>Elateriformia</taxon>
        <taxon>Elateroidea</taxon>
        <taxon>Lampyridae</taxon>
        <taxon>Lampyrinae</taxon>
        <taxon>Pyrocoelia</taxon>
    </lineage>
</organism>
<feature type="transmembrane region" description="Helical" evidence="9">
    <location>
        <begin position="328"/>
        <end position="350"/>
    </location>
</feature>
<dbReference type="EMBL" id="JAVRBK010000010">
    <property type="protein sequence ID" value="KAK5638518.1"/>
    <property type="molecule type" value="Genomic_DNA"/>
</dbReference>
<evidence type="ECO:0000256" key="2">
    <source>
        <dbReference type="ARBA" id="ARBA00008685"/>
    </source>
</evidence>
<keyword evidence="5 9" id="KW-1133">Transmembrane helix</keyword>
<feature type="transmembrane region" description="Helical" evidence="9">
    <location>
        <begin position="116"/>
        <end position="134"/>
    </location>
</feature>
<sequence>MSRKRNNFLVVLLSFAEKPYPRNVQKYYSIGFVVKYVLKELSHYLNATFQSSLCTDELQLDSLSRNIRMIVISKYNLLDNYARTEPLLTSDFLWFVPKANQISNMNVFTKVFNYDVWIATIVVFICVWLMWFLIISRNGGFTFDKLCVSFLNVWSLTICGNVVSQLPRSLALRIILLFYLIYAMQMQFAFTSDMSTVLTTPRYDFQIRNLDELADSQLPIYTLPLMKTMFFSENNTDRKLYTKLQNSIHGVTAYEIRETLITGVSTVRLQLPFDHYFTTTFNTFLSRMVESGILEKHTNDIYHQCLVRVMKVPAMAQDDELTLKHVTFIFAFLGFGLFTGCVVFCLELVLHKYL</sequence>
<dbReference type="AlphaFoldDB" id="A0AAN7V067"/>
<dbReference type="PANTHER" id="PTHR42643">
    <property type="entry name" value="IONOTROPIC RECEPTOR 20A-RELATED"/>
    <property type="match status" value="1"/>
</dbReference>
<comment type="caution">
    <text evidence="11">The sequence shown here is derived from an EMBL/GenBank/DDBJ whole genome shotgun (WGS) entry which is preliminary data.</text>
</comment>
<dbReference type="GO" id="GO:0015276">
    <property type="term" value="F:ligand-gated monoatomic ion channel activity"/>
    <property type="evidence" value="ECO:0007669"/>
    <property type="project" value="InterPro"/>
</dbReference>
<evidence type="ECO:0000256" key="9">
    <source>
        <dbReference type="SAM" id="Phobius"/>
    </source>
</evidence>
<feature type="domain" description="Ionotropic glutamate receptor C-terminal" evidence="10">
    <location>
        <begin position="115"/>
        <end position="337"/>
    </location>
</feature>
<dbReference type="GO" id="GO:0050906">
    <property type="term" value="P:detection of stimulus involved in sensory perception"/>
    <property type="evidence" value="ECO:0007669"/>
    <property type="project" value="UniProtKB-ARBA"/>
</dbReference>
<accession>A0AAN7V067</accession>
<evidence type="ECO:0000256" key="4">
    <source>
        <dbReference type="ARBA" id="ARBA00022692"/>
    </source>
</evidence>
<evidence type="ECO:0000313" key="12">
    <source>
        <dbReference type="Proteomes" id="UP001329430"/>
    </source>
</evidence>
<evidence type="ECO:0000256" key="7">
    <source>
        <dbReference type="ARBA" id="ARBA00023170"/>
    </source>
</evidence>
<dbReference type="Proteomes" id="UP001329430">
    <property type="component" value="Chromosome 10"/>
</dbReference>
<reference evidence="11 12" key="1">
    <citation type="journal article" date="2024" name="Insects">
        <title>An Improved Chromosome-Level Genome Assembly of the Firefly Pyrocoelia pectoralis.</title>
        <authorList>
            <person name="Fu X."/>
            <person name="Meyer-Rochow V.B."/>
            <person name="Ballantyne L."/>
            <person name="Zhu X."/>
        </authorList>
    </citation>
    <scope>NUCLEOTIDE SEQUENCE [LARGE SCALE GENOMIC DNA]</scope>
    <source>
        <strain evidence="11">XCY_ONT2</strain>
    </source>
</reference>
<evidence type="ECO:0000313" key="11">
    <source>
        <dbReference type="EMBL" id="KAK5638518.1"/>
    </source>
</evidence>